<evidence type="ECO:0000313" key="8">
    <source>
        <dbReference type="Proteomes" id="UP000229307"/>
    </source>
</evidence>
<comment type="caution">
    <text evidence="7">The sequence shown here is derived from an EMBL/GenBank/DDBJ whole genome shotgun (WGS) entry which is preliminary data.</text>
</comment>
<dbReference type="InterPro" id="IPR033747">
    <property type="entry name" value="PurE_ClassI"/>
</dbReference>
<protein>
    <recommendedName>
        <fullName evidence="3 4">N5-carboxyaminoimidazole ribonucleotide mutase</fullName>
        <shortName evidence="3 4">N5-CAIR mutase</shortName>
        <ecNumber evidence="3 4">5.4.99.18</ecNumber>
    </recommendedName>
    <alternativeName>
        <fullName evidence="3">5-(carboxyamino)imidazole ribonucleotide mutase</fullName>
    </alternativeName>
</protein>
<evidence type="ECO:0000256" key="4">
    <source>
        <dbReference type="PIRNR" id="PIRNR001338"/>
    </source>
</evidence>
<dbReference type="PIRSF" id="PIRSF001338">
    <property type="entry name" value="AIR_carboxylase"/>
    <property type="match status" value="1"/>
</dbReference>
<evidence type="ECO:0000256" key="1">
    <source>
        <dbReference type="ARBA" id="ARBA00022755"/>
    </source>
</evidence>
<comment type="catalytic activity">
    <reaction evidence="3 4">
        <text>5-carboxyamino-1-(5-phospho-D-ribosyl)imidazole + H(+) = 5-amino-1-(5-phospho-D-ribosyl)imidazole-4-carboxylate</text>
        <dbReference type="Rhea" id="RHEA:13193"/>
        <dbReference type="ChEBI" id="CHEBI:15378"/>
        <dbReference type="ChEBI" id="CHEBI:58730"/>
        <dbReference type="ChEBI" id="CHEBI:77657"/>
        <dbReference type="EC" id="5.4.99.18"/>
    </reaction>
</comment>
<dbReference type="Gene3D" id="3.40.50.1970">
    <property type="match status" value="1"/>
</dbReference>
<evidence type="ECO:0000256" key="3">
    <source>
        <dbReference type="HAMAP-Rule" id="MF_01929"/>
    </source>
</evidence>
<evidence type="ECO:0000256" key="2">
    <source>
        <dbReference type="ARBA" id="ARBA00023235"/>
    </source>
</evidence>
<dbReference type="PANTHER" id="PTHR23046">
    <property type="entry name" value="PHOSPHORIBOSYLAMINOIMIDAZOLE CARBOXYLASE CATALYTIC SUBUNIT"/>
    <property type="match status" value="1"/>
</dbReference>
<dbReference type="HAMAP" id="MF_01929">
    <property type="entry name" value="PurE_classI"/>
    <property type="match status" value="1"/>
</dbReference>
<evidence type="ECO:0000256" key="5">
    <source>
        <dbReference type="PIRSR" id="PIRSR001338-1"/>
    </source>
</evidence>
<dbReference type="GO" id="GO:0006189">
    <property type="term" value="P:'de novo' IMP biosynthetic process"/>
    <property type="evidence" value="ECO:0007669"/>
    <property type="project" value="UniProtKB-UniRule"/>
</dbReference>
<comment type="pathway">
    <text evidence="3 4">Purine metabolism; IMP biosynthesis via de novo pathway; 5-amino-1-(5-phospho-D-ribosyl)imidazole-4-carboxylate from 5-amino-1-(5-phospho-D-ribosyl)imidazole (N5-CAIR route): step 2/2.</text>
</comment>
<dbReference type="InterPro" id="IPR000031">
    <property type="entry name" value="PurE_dom"/>
</dbReference>
<gene>
    <name evidence="3 7" type="primary">purE</name>
    <name evidence="7" type="ORF">COY52_00190</name>
</gene>
<feature type="binding site" evidence="3 5">
    <location>
        <position position="42"/>
    </location>
    <ligand>
        <name>substrate</name>
    </ligand>
</feature>
<keyword evidence="2 3" id="KW-0413">Isomerase</keyword>
<proteinExistence type="inferred from homology"/>
<dbReference type="Proteomes" id="UP000229307">
    <property type="component" value="Unassembled WGS sequence"/>
</dbReference>
<dbReference type="Pfam" id="PF00731">
    <property type="entry name" value="AIRC"/>
    <property type="match status" value="1"/>
</dbReference>
<dbReference type="AlphaFoldDB" id="A0A2M7SG80"/>
<feature type="binding site" evidence="3 5">
    <location>
        <position position="15"/>
    </location>
    <ligand>
        <name>substrate</name>
    </ligand>
</feature>
<organism evidence="7 8">
    <name type="scientific">Candidatus Desantisbacteria bacterium CG_4_10_14_0_8_um_filter_48_22</name>
    <dbReference type="NCBI Taxonomy" id="1974543"/>
    <lineage>
        <taxon>Bacteria</taxon>
        <taxon>Candidatus Desantisiibacteriota</taxon>
    </lineage>
</organism>
<dbReference type="EC" id="5.4.99.18" evidence="3 4"/>
<dbReference type="InterPro" id="IPR024694">
    <property type="entry name" value="PurE_prokaryotes"/>
</dbReference>
<dbReference type="GO" id="GO:0034023">
    <property type="term" value="F:5-(carboxyamino)imidazole ribonucleotide mutase activity"/>
    <property type="evidence" value="ECO:0007669"/>
    <property type="project" value="UniProtKB-UniRule"/>
</dbReference>
<dbReference type="UniPathway" id="UPA00074">
    <property type="reaction ID" value="UER00943"/>
</dbReference>
<dbReference type="NCBIfam" id="TIGR01162">
    <property type="entry name" value="purE"/>
    <property type="match status" value="1"/>
</dbReference>
<name>A0A2M7SG80_9BACT</name>
<sequence length="153" mass="16354">MKKPRAAIVMGSRSDMPIMEKAERIFEEFGVEYETIISSAHRQPARTRSVAMGFEKKGVDIVIAAAGKAAHLPGVLASWVTVPVIGVPISSAPLNGIDSILSIAQMPKGVPVACVGINESENAALLAIQILGLKYPALARKFRAHKIKLAKTR</sequence>
<comment type="similarity">
    <text evidence="3">Belongs to the AIR carboxylase family. Class I subfamily.</text>
</comment>
<dbReference type="PANTHER" id="PTHR23046:SF2">
    <property type="entry name" value="PHOSPHORIBOSYLAMINOIMIDAZOLE CARBOXYLASE"/>
    <property type="match status" value="1"/>
</dbReference>
<dbReference type="SMART" id="SM01001">
    <property type="entry name" value="AIRC"/>
    <property type="match status" value="1"/>
</dbReference>
<feature type="binding site" evidence="3 5">
    <location>
        <position position="12"/>
    </location>
    <ligand>
        <name>substrate</name>
    </ligand>
</feature>
<dbReference type="SUPFAM" id="SSF52255">
    <property type="entry name" value="N5-CAIR mutase (phosphoribosylaminoimidazole carboxylase, PurE)"/>
    <property type="match status" value="1"/>
</dbReference>
<evidence type="ECO:0000313" key="7">
    <source>
        <dbReference type="EMBL" id="PIZ18293.1"/>
    </source>
</evidence>
<accession>A0A2M7SG80</accession>
<comment type="function">
    <text evidence="3 4">Catalyzes the conversion of N5-carboxyaminoimidazole ribonucleotide (N5-CAIR) to 4-carboxy-5-aminoimidazole ribonucleotide (CAIR).</text>
</comment>
<evidence type="ECO:0000259" key="6">
    <source>
        <dbReference type="SMART" id="SM01001"/>
    </source>
</evidence>
<keyword evidence="1 3" id="KW-0658">Purine biosynthesis</keyword>
<dbReference type="EMBL" id="PFMR01000007">
    <property type="protein sequence ID" value="PIZ18293.1"/>
    <property type="molecule type" value="Genomic_DNA"/>
</dbReference>
<feature type="domain" description="PurE" evidence="6">
    <location>
        <begin position="4"/>
        <end position="153"/>
    </location>
</feature>
<reference evidence="8" key="1">
    <citation type="submission" date="2017-09" db="EMBL/GenBank/DDBJ databases">
        <title>Depth-based differentiation of microbial function through sediment-hosted aquifers and enrichment of novel symbionts in the deep terrestrial subsurface.</title>
        <authorList>
            <person name="Probst A.J."/>
            <person name="Ladd B."/>
            <person name="Jarett J.K."/>
            <person name="Geller-Mcgrath D.E."/>
            <person name="Sieber C.M.K."/>
            <person name="Emerson J.B."/>
            <person name="Anantharaman K."/>
            <person name="Thomas B.C."/>
            <person name="Malmstrom R."/>
            <person name="Stieglmeier M."/>
            <person name="Klingl A."/>
            <person name="Woyke T."/>
            <person name="Ryan C.M."/>
            <person name="Banfield J.F."/>
        </authorList>
    </citation>
    <scope>NUCLEOTIDE SEQUENCE [LARGE SCALE GENOMIC DNA]</scope>
</reference>